<evidence type="ECO:0000256" key="2">
    <source>
        <dbReference type="ARBA" id="ARBA00022980"/>
    </source>
</evidence>
<dbReference type="PANTHER" id="PTHR39080:SF1">
    <property type="entry name" value="LARGE RIBOSOMAL SUBUNIT PROTEIN BL28A"/>
    <property type="match status" value="1"/>
</dbReference>
<evidence type="ECO:0008006" key="5">
    <source>
        <dbReference type="Google" id="ProtNLM"/>
    </source>
</evidence>
<dbReference type="InterPro" id="IPR026569">
    <property type="entry name" value="Ribosomal_bL28"/>
</dbReference>
<dbReference type="Pfam" id="PF00830">
    <property type="entry name" value="Ribosomal_L28"/>
    <property type="match status" value="1"/>
</dbReference>
<dbReference type="InterPro" id="IPR034704">
    <property type="entry name" value="Ribosomal_bL28/bL31-like_sf"/>
</dbReference>
<evidence type="ECO:0000256" key="3">
    <source>
        <dbReference type="ARBA" id="ARBA00023274"/>
    </source>
</evidence>
<dbReference type="GO" id="GO:0005840">
    <property type="term" value="C:ribosome"/>
    <property type="evidence" value="ECO:0007669"/>
    <property type="project" value="UniProtKB-KW"/>
</dbReference>
<dbReference type="PANTHER" id="PTHR39080">
    <property type="entry name" value="50S RIBOSOMAL PROTEIN L28"/>
    <property type="match status" value="1"/>
</dbReference>
<dbReference type="InterPro" id="IPR001383">
    <property type="entry name" value="Ribosomal_bL28_bact-type"/>
</dbReference>
<protein>
    <recommendedName>
        <fullName evidence="5">50S ribosomal protein L28</fullName>
    </recommendedName>
</protein>
<keyword evidence="2" id="KW-0689">Ribosomal protein</keyword>
<dbReference type="GO" id="GO:0006412">
    <property type="term" value="P:translation"/>
    <property type="evidence" value="ECO:0007669"/>
    <property type="project" value="InterPro"/>
</dbReference>
<dbReference type="AlphaFoldDB" id="A0A381UPF3"/>
<evidence type="ECO:0000256" key="1">
    <source>
        <dbReference type="ARBA" id="ARBA00008760"/>
    </source>
</evidence>
<dbReference type="Gene3D" id="2.30.170.40">
    <property type="entry name" value="Ribosomal protein L28/L24"/>
    <property type="match status" value="1"/>
</dbReference>
<dbReference type="GO" id="GO:1990904">
    <property type="term" value="C:ribonucleoprotein complex"/>
    <property type="evidence" value="ECO:0007669"/>
    <property type="project" value="UniProtKB-KW"/>
</dbReference>
<reference evidence="4" key="1">
    <citation type="submission" date="2018-05" db="EMBL/GenBank/DDBJ databases">
        <authorList>
            <person name="Lanie J.A."/>
            <person name="Ng W.-L."/>
            <person name="Kazmierczak K.M."/>
            <person name="Andrzejewski T.M."/>
            <person name="Davidsen T.M."/>
            <person name="Wayne K.J."/>
            <person name="Tettelin H."/>
            <person name="Glass J.I."/>
            <person name="Rusch D."/>
            <person name="Podicherti R."/>
            <person name="Tsui H.-C.T."/>
            <person name="Winkler M.E."/>
        </authorList>
    </citation>
    <scope>NUCLEOTIDE SEQUENCE</scope>
</reference>
<dbReference type="EMBL" id="UINC01006857">
    <property type="protein sequence ID" value="SVA30042.1"/>
    <property type="molecule type" value="Genomic_DNA"/>
</dbReference>
<accession>A0A381UPF3</accession>
<feature type="non-terminal residue" evidence="4">
    <location>
        <position position="1"/>
    </location>
</feature>
<gene>
    <name evidence="4" type="ORF">METZ01_LOCUS82896</name>
</gene>
<sequence>VSWTRRITGLETPVSKDQLVTMANRCDICGKGPAFGRNVSHAHNVTRRRFKANIQRVKAVVNGGVKRLRVCTRCLRSNKVVKAA</sequence>
<evidence type="ECO:0000313" key="4">
    <source>
        <dbReference type="EMBL" id="SVA30042.1"/>
    </source>
</evidence>
<dbReference type="HAMAP" id="MF_00373">
    <property type="entry name" value="Ribosomal_bL28"/>
    <property type="match status" value="1"/>
</dbReference>
<name>A0A381UPF3_9ZZZZ</name>
<dbReference type="InterPro" id="IPR050096">
    <property type="entry name" value="Bacterial_rp_bL28"/>
</dbReference>
<proteinExistence type="inferred from homology"/>
<keyword evidence="3" id="KW-0687">Ribonucleoprotein</keyword>
<dbReference type="GO" id="GO:0003735">
    <property type="term" value="F:structural constituent of ribosome"/>
    <property type="evidence" value="ECO:0007669"/>
    <property type="project" value="InterPro"/>
</dbReference>
<dbReference type="SUPFAM" id="SSF143800">
    <property type="entry name" value="L28p-like"/>
    <property type="match status" value="1"/>
</dbReference>
<dbReference type="InterPro" id="IPR037147">
    <property type="entry name" value="Ribosomal_bL28_sf"/>
</dbReference>
<comment type="similarity">
    <text evidence="1">Belongs to the bacterial ribosomal protein bL28 family.</text>
</comment>
<dbReference type="NCBIfam" id="TIGR00009">
    <property type="entry name" value="L28"/>
    <property type="match status" value="1"/>
</dbReference>
<organism evidence="4">
    <name type="scientific">marine metagenome</name>
    <dbReference type="NCBI Taxonomy" id="408172"/>
    <lineage>
        <taxon>unclassified sequences</taxon>
        <taxon>metagenomes</taxon>
        <taxon>ecological metagenomes</taxon>
    </lineage>
</organism>